<dbReference type="InterPro" id="IPR005467">
    <property type="entry name" value="His_kinase_dom"/>
</dbReference>
<dbReference type="Gene3D" id="1.10.10.60">
    <property type="entry name" value="Homeodomain-like"/>
    <property type="match status" value="1"/>
</dbReference>
<dbReference type="PRINTS" id="PR00344">
    <property type="entry name" value="BCTRLSENSOR"/>
</dbReference>
<evidence type="ECO:0000256" key="10">
    <source>
        <dbReference type="ARBA" id="ARBA00023125"/>
    </source>
</evidence>
<dbReference type="PROSITE" id="PS01124">
    <property type="entry name" value="HTH_ARAC_FAMILY_2"/>
    <property type="match status" value="1"/>
</dbReference>
<evidence type="ECO:0000256" key="12">
    <source>
        <dbReference type="PROSITE-ProRule" id="PRU00169"/>
    </source>
</evidence>
<dbReference type="InterPro" id="IPR036890">
    <property type="entry name" value="HATPase_C_sf"/>
</dbReference>
<evidence type="ECO:0000256" key="8">
    <source>
        <dbReference type="ARBA" id="ARBA00023012"/>
    </source>
</evidence>
<keyword evidence="13" id="KW-0472">Membrane</keyword>
<dbReference type="GO" id="GO:0000155">
    <property type="term" value="F:phosphorelay sensor kinase activity"/>
    <property type="evidence" value="ECO:0007669"/>
    <property type="project" value="InterPro"/>
</dbReference>
<dbReference type="CDD" id="cd00082">
    <property type="entry name" value="HisKA"/>
    <property type="match status" value="1"/>
</dbReference>
<dbReference type="InterPro" id="IPR018060">
    <property type="entry name" value="HTH_AraC"/>
</dbReference>
<evidence type="ECO:0000256" key="3">
    <source>
        <dbReference type="ARBA" id="ARBA00022553"/>
    </source>
</evidence>
<evidence type="ECO:0000256" key="4">
    <source>
        <dbReference type="ARBA" id="ARBA00022679"/>
    </source>
</evidence>
<dbReference type="Pfam" id="PF12833">
    <property type="entry name" value="HTH_18"/>
    <property type="match status" value="1"/>
</dbReference>
<dbReference type="Gene3D" id="1.10.287.130">
    <property type="match status" value="1"/>
</dbReference>
<dbReference type="SUPFAM" id="SSF55874">
    <property type="entry name" value="ATPase domain of HSP90 chaperone/DNA topoisomerase II/histidine kinase"/>
    <property type="match status" value="1"/>
</dbReference>
<dbReference type="Gene3D" id="2.60.40.10">
    <property type="entry name" value="Immunoglobulins"/>
    <property type="match status" value="1"/>
</dbReference>
<dbReference type="PROSITE" id="PS50109">
    <property type="entry name" value="HIS_KIN"/>
    <property type="match status" value="1"/>
</dbReference>
<keyword evidence="13" id="KW-1133">Transmembrane helix</keyword>
<dbReference type="SUPFAM" id="SSF47384">
    <property type="entry name" value="Homodimeric domain of signal transducing histidine kinase"/>
    <property type="match status" value="1"/>
</dbReference>
<dbReference type="Gene3D" id="2.130.10.10">
    <property type="entry name" value="YVTN repeat-like/Quinoprotein amine dehydrogenase"/>
    <property type="match status" value="3"/>
</dbReference>
<dbReference type="InterPro" id="IPR013783">
    <property type="entry name" value="Ig-like_fold"/>
</dbReference>
<dbReference type="SMART" id="SM00387">
    <property type="entry name" value="HATPase_c"/>
    <property type="match status" value="1"/>
</dbReference>
<feature type="domain" description="Response regulatory" evidence="16">
    <location>
        <begin position="1136"/>
        <end position="1251"/>
    </location>
</feature>
<feature type="transmembrane region" description="Helical" evidence="13">
    <location>
        <begin position="821"/>
        <end position="842"/>
    </location>
</feature>
<comment type="catalytic activity">
    <reaction evidence="1">
        <text>ATP + protein L-histidine = ADP + protein N-phospho-L-histidine.</text>
        <dbReference type="EC" id="2.7.13.3"/>
    </reaction>
</comment>
<dbReference type="PANTHER" id="PTHR43547:SF2">
    <property type="entry name" value="HYBRID SIGNAL TRANSDUCTION HISTIDINE KINASE C"/>
    <property type="match status" value="1"/>
</dbReference>
<dbReference type="InterPro" id="IPR003661">
    <property type="entry name" value="HisK_dim/P_dom"/>
</dbReference>
<keyword evidence="5" id="KW-0547">Nucleotide-binding</keyword>
<dbReference type="EC" id="2.7.13.3" evidence="2"/>
<dbReference type="Pfam" id="PF00072">
    <property type="entry name" value="Response_reg"/>
    <property type="match status" value="1"/>
</dbReference>
<gene>
    <name evidence="17" type="ORF">HHU12_09425</name>
</gene>
<dbReference type="InterPro" id="IPR015943">
    <property type="entry name" value="WD40/YVTN_repeat-like_dom_sf"/>
</dbReference>
<comment type="caution">
    <text evidence="17">The sequence shown here is derived from an EMBL/GenBank/DDBJ whole genome shotgun (WGS) entry which is preliminary data.</text>
</comment>
<sequence length="1397" mass="159629">MKLLSKTAKYLRFLTYILPSICLLLTIAVPSSAFDETPVFAHYTTKQGLSQNDVNCIFQDKKGLIWIGTNDGFSRFDGYEFKNYRMDTHDLPSNLITSIMDDNHGNLWIGSADAGLFRFNLTTEKFHFFANTKKNPKLLTDNNISTMVKDQDGNLWFGNLKGLNKIEDKYLTKDKINVAKYYHNPHNHESIASNYITRLYVDKRGNLWVGSKGGIQLLINPKEKSEFSIFKRFSKGYDNSVSSITEGKNCLMVSYFDGIYQLKVKGLGDSKAEFKKIYDLKSEHLWRDQDGIIWAGANDGLYRFKRDEIGETLKLIDHHNSDNSEYFGANIITSIFEDQLGVIWIGTNGSGINKYNPRRKKFRHLKKGKKDTDLNYSKIRGAYEDDRGRIWVGTEGGGVNVIDNHKIQAINVAPNKKAQNVAYAITQFKDHMIFGIGYPNKTLAIHIDKATELGGKLEDHILHPKGHGNASFDVKNDGDSILWLATYGGGVVRGIQMNDTMHWSYPQILDKNDDIIDVTRSIMIDSKGNLWIGTNQGVAFLSKEEKGKEKPHFEVIQNKADYPSSLSYNYILPIFEASNGEIWIGTMGGGLNVFDPSKSKINKAQFERVTDADGLPSNVIKSILEDDYGNLWVATNKGLSKINLETRSIKNMDVSDGLQDDEFGELSAVKLKNGELLFGGVNGLNIFKPHEIIDDNTIADVIFTELKILNKKINTYDKFEGHEILSSSLQTTEEIKLQYSHNSFSVKFASLHYGASENNHYKYKLEGFDKDWVIADVEQREAKYTNLSPGDYTLYVKASNGDNIWNPNPIKLKIKVLPPLWLSWWAKIIYLSLFIAIIFFFSRYTIITARKKSQLEMEKFEREKLEDLSQLKLQFFTNISHELRTPLTLIHTPIEQLIKKGGQLSSSDREKSYQMIFKNVQHLMRLVNQLLDFRKVEQGQMKLQLSKGNWSTFLDQVHHSFKEFAEHQNISFTYEVTSNNIHGYMDTDKLEKILYNLLSNAFKFTYDGEINLSLTQDENKVKIKLQDTGIGISEEKLDYLFNRFYQVSNLKKAKNRGTGIGLAFTKSLVDLHHGTIEVESELNKGTTFYMEFPLHKEDYAGEEFDEVTIEPIENETLLLEQQQQEEDELEVSSKAKVLVVDDNYSIRELLKGILEENYEVYLAEDGQKGLQIAKEVMPNLVVSDIMMPVMDGYELAKSIRDDDQLCHLPIILLTAKNSEKSKLKGYEYGVDAYVTKPFNSDVLLARMHSLIENRKNQQKKFRTKVDVKPSEITYTSIDEKFLKKLVNIVEENISDSEFTVDMLASEYGATPIRLNQKLKALTGQTAKGFIRNIRLKRAAQMLKLGRYSVSDVTYEVGFNDLKYFRNCFKKEFGIPPSAYLKENSSETETSDILEDIV</sequence>
<dbReference type="SUPFAM" id="SSF46689">
    <property type="entry name" value="Homeodomain-like"/>
    <property type="match status" value="1"/>
</dbReference>
<accession>A0A7X9P2M0</accession>
<dbReference type="InterPro" id="IPR011110">
    <property type="entry name" value="Reg_prop"/>
</dbReference>
<dbReference type="InterPro" id="IPR001789">
    <property type="entry name" value="Sig_transdc_resp-reg_receiver"/>
</dbReference>
<reference evidence="17 18" key="1">
    <citation type="submission" date="2020-04" db="EMBL/GenBank/DDBJ databases">
        <title>Flammeovirga sp. SR4, a novel species isolated from seawater.</title>
        <authorList>
            <person name="Wang X."/>
        </authorList>
    </citation>
    <scope>NUCLEOTIDE SEQUENCE [LARGE SCALE GENOMIC DNA]</scope>
    <source>
        <strain evidence="17 18">ATCC 23126</strain>
    </source>
</reference>
<keyword evidence="6" id="KW-0418">Kinase</keyword>
<evidence type="ECO:0000256" key="9">
    <source>
        <dbReference type="ARBA" id="ARBA00023015"/>
    </source>
</evidence>
<dbReference type="Pfam" id="PF07495">
    <property type="entry name" value="Y_Y_Y"/>
    <property type="match status" value="1"/>
</dbReference>
<dbReference type="PANTHER" id="PTHR43547">
    <property type="entry name" value="TWO-COMPONENT HISTIDINE KINASE"/>
    <property type="match status" value="1"/>
</dbReference>
<keyword evidence="10" id="KW-0238">DNA-binding</keyword>
<evidence type="ECO:0000256" key="13">
    <source>
        <dbReference type="SAM" id="Phobius"/>
    </source>
</evidence>
<dbReference type="InterPro" id="IPR011123">
    <property type="entry name" value="Y_Y_Y"/>
</dbReference>
<keyword evidence="11" id="KW-0804">Transcription</keyword>
<dbReference type="InterPro" id="IPR011006">
    <property type="entry name" value="CheY-like_superfamily"/>
</dbReference>
<dbReference type="FunFam" id="2.60.40.10:FF:000791">
    <property type="entry name" value="Two-component system sensor histidine kinase/response regulator"/>
    <property type="match status" value="1"/>
</dbReference>
<dbReference type="SMART" id="SM00388">
    <property type="entry name" value="HisKA"/>
    <property type="match status" value="1"/>
</dbReference>
<dbReference type="Pfam" id="PF00512">
    <property type="entry name" value="HisKA"/>
    <property type="match status" value="1"/>
</dbReference>
<name>A0A7X9P2M0_9BACT</name>
<evidence type="ECO:0000313" key="18">
    <source>
        <dbReference type="Proteomes" id="UP000576082"/>
    </source>
</evidence>
<evidence type="ECO:0000256" key="5">
    <source>
        <dbReference type="ARBA" id="ARBA00022741"/>
    </source>
</evidence>
<dbReference type="RefSeq" id="WP_169656491.1">
    <property type="nucleotide sequence ID" value="NZ_JABANE010000020.1"/>
</dbReference>
<dbReference type="GO" id="GO:0043565">
    <property type="term" value="F:sequence-specific DNA binding"/>
    <property type="evidence" value="ECO:0007669"/>
    <property type="project" value="InterPro"/>
</dbReference>
<dbReference type="PROSITE" id="PS50110">
    <property type="entry name" value="RESPONSE_REGULATORY"/>
    <property type="match status" value="1"/>
</dbReference>
<dbReference type="Pfam" id="PF07494">
    <property type="entry name" value="Reg_prop"/>
    <property type="match status" value="8"/>
</dbReference>
<feature type="modified residue" description="4-aspartylphosphate" evidence="12">
    <location>
        <position position="1184"/>
    </location>
</feature>
<keyword evidence="8" id="KW-0902">Two-component regulatory system</keyword>
<evidence type="ECO:0000259" key="14">
    <source>
        <dbReference type="PROSITE" id="PS01124"/>
    </source>
</evidence>
<dbReference type="SUPFAM" id="SSF52172">
    <property type="entry name" value="CheY-like"/>
    <property type="match status" value="1"/>
</dbReference>
<feature type="domain" description="HTH araC/xylS-type" evidence="14">
    <location>
        <begin position="1283"/>
        <end position="1382"/>
    </location>
</feature>
<dbReference type="InterPro" id="IPR004358">
    <property type="entry name" value="Sig_transdc_His_kin-like_C"/>
</dbReference>
<dbReference type="SMART" id="SM00342">
    <property type="entry name" value="HTH_ARAC"/>
    <property type="match status" value="1"/>
</dbReference>
<dbReference type="InterPro" id="IPR003594">
    <property type="entry name" value="HATPase_dom"/>
</dbReference>
<evidence type="ECO:0000259" key="15">
    <source>
        <dbReference type="PROSITE" id="PS50109"/>
    </source>
</evidence>
<keyword evidence="13" id="KW-0812">Transmembrane</keyword>
<keyword evidence="18" id="KW-1185">Reference proteome</keyword>
<dbReference type="Pfam" id="PF02518">
    <property type="entry name" value="HATPase_c"/>
    <property type="match status" value="1"/>
</dbReference>
<protein>
    <recommendedName>
        <fullName evidence="2">histidine kinase</fullName>
        <ecNumber evidence="2">2.7.13.3</ecNumber>
    </recommendedName>
</protein>
<dbReference type="PROSITE" id="PS00041">
    <property type="entry name" value="HTH_ARAC_FAMILY_1"/>
    <property type="match status" value="1"/>
</dbReference>
<dbReference type="FunFam" id="3.30.565.10:FF:000037">
    <property type="entry name" value="Hybrid sensor histidine kinase/response regulator"/>
    <property type="match status" value="1"/>
</dbReference>
<dbReference type="Gene3D" id="3.30.565.10">
    <property type="entry name" value="Histidine kinase-like ATPase, C-terminal domain"/>
    <property type="match status" value="1"/>
</dbReference>
<organism evidence="17 18">
    <name type="scientific">Flammeovirga aprica JL-4</name>
    <dbReference type="NCBI Taxonomy" id="694437"/>
    <lineage>
        <taxon>Bacteria</taxon>
        <taxon>Pseudomonadati</taxon>
        <taxon>Bacteroidota</taxon>
        <taxon>Cytophagia</taxon>
        <taxon>Cytophagales</taxon>
        <taxon>Flammeovirgaceae</taxon>
        <taxon>Flammeovirga</taxon>
    </lineage>
</organism>
<keyword evidence="3 12" id="KW-0597">Phosphoprotein</keyword>
<keyword evidence="9" id="KW-0805">Transcription regulation</keyword>
<proteinExistence type="predicted"/>
<feature type="domain" description="Histidine kinase" evidence="15">
    <location>
        <begin position="878"/>
        <end position="1096"/>
    </location>
</feature>
<evidence type="ECO:0000313" key="17">
    <source>
        <dbReference type="EMBL" id="NME68180.1"/>
    </source>
</evidence>
<evidence type="ECO:0000256" key="11">
    <source>
        <dbReference type="ARBA" id="ARBA00023163"/>
    </source>
</evidence>
<evidence type="ECO:0000256" key="7">
    <source>
        <dbReference type="ARBA" id="ARBA00022840"/>
    </source>
</evidence>
<evidence type="ECO:0000256" key="2">
    <source>
        <dbReference type="ARBA" id="ARBA00012438"/>
    </source>
</evidence>
<dbReference type="EMBL" id="JABANE010000020">
    <property type="protein sequence ID" value="NME68180.1"/>
    <property type="molecule type" value="Genomic_DNA"/>
</dbReference>
<dbReference type="GO" id="GO:0003700">
    <property type="term" value="F:DNA-binding transcription factor activity"/>
    <property type="evidence" value="ECO:0007669"/>
    <property type="project" value="InterPro"/>
</dbReference>
<dbReference type="SUPFAM" id="SSF63829">
    <property type="entry name" value="Calcium-dependent phosphotriesterase"/>
    <property type="match status" value="3"/>
</dbReference>
<dbReference type="InterPro" id="IPR036097">
    <property type="entry name" value="HisK_dim/P_sf"/>
</dbReference>
<dbReference type="SMART" id="SM00448">
    <property type="entry name" value="REC"/>
    <property type="match status" value="1"/>
</dbReference>
<dbReference type="InterPro" id="IPR009057">
    <property type="entry name" value="Homeodomain-like_sf"/>
</dbReference>
<dbReference type="InterPro" id="IPR018062">
    <property type="entry name" value="HTH_AraC-typ_CS"/>
</dbReference>
<keyword evidence="4" id="KW-0808">Transferase</keyword>
<dbReference type="Proteomes" id="UP000576082">
    <property type="component" value="Unassembled WGS sequence"/>
</dbReference>
<dbReference type="GO" id="GO:0005524">
    <property type="term" value="F:ATP binding"/>
    <property type="evidence" value="ECO:0007669"/>
    <property type="project" value="UniProtKB-KW"/>
</dbReference>
<evidence type="ECO:0000259" key="16">
    <source>
        <dbReference type="PROSITE" id="PS50110"/>
    </source>
</evidence>
<dbReference type="FunFam" id="1.10.287.130:FF:000045">
    <property type="entry name" value="Two-component system sensor histidine kinase/response regulator"/>
    <property type="match status" value="1"/>
</dbReference>
<evidence type="ECO:0000256" key="6">
    <source>
        <dbReference type="ARBA" id="ARBA00022777"/>
    </source>
</evidence>
<evidence type="ECO:0000256" key="1">
    <source>
        <dbReference type="ARBA" id="ARBA00000085"/>
    </source>
</evidence>
<keyword evidence="7" id="KW-0067">ATP-binding</keyword>
<dbReference type="Gene3D" id="3.40.50.2300">
    <property type="match status" value="1"/>
</dbReference>